<reference evidence="1 2" key="1">
    <citation type="submission" date="2019-11" db="EMBL/GenBank/DDBJ databases">
        <title>Bacillus lacus genome.</title>
        <authorList>
            <person name="Allen C.J."/>
            <person name="Newman J.D."/>
        </authorList>
    </citation>
    <scope>NUCLEOTIDE SEQUENCE [LARGE SCALE GENOMIC DNA]</scope>
    <source>
        <strain evidence="1 2">KCTC 33946</strain>
    </source>
</reference>
<gene>
    <name evidence="1" type="ORF">GJU40_12765</name>
</gene>
<dbReference type="Pfam" id="PF14183">
    <property type="entry name" value="YwpF"/>
    <property type="match status" value="1"/>
</dbReference>
<name>A0A7X2LZJ6_9BACI</name>
<dbReference type="RefSeq" id="WP_154308252.1">
    <property type="nucleotide sequence ID" value="NZ_WKKI01000025.1"/>
</dbReference>
<sequence length="146" mass="16641">MKTFKLVGLKVEQSEQQDKPLKEYPLSDGLIINREDGENRWMIEALLDKTYESDFAPYHAKNKDLCLYVTISKKGNNPAKLQATISSMMTLDNHVSILFEGKMLTSRSNVDPEELLKSLVDDGLSGDALLETFNELYYEKRVMSKS</sequence>
<dbReference type="Proteomes" id="UP000448867">
    <property type="component" value="Unassembled WGS sequence"/>
</dbReference>
<proteinExistence type="predicted"/>
<dbReference type="EMBL" id="WKKI01000025">
    <property type="protein sequence ID" value="MRX73013.1"/>
    <property type="molecule type" value="Genomic_DNA"/>
</dbReference>
<keyword evidence="2" id="KW-1185">Reference proteome</keyword>
<comment type="caution">
    <text evidence="1">The sequence shown here is derived from an EMBL/GenBank/DDBJ whole genome shotgun (WGS) entry which is preliminary data.</text>
</comment>
<dbReference type="AlphaFoldDB" id="A0A7X2LZJ6"/>
<protein>
    <recommendedName>
        <fullName evidence="3">YwpF-like protein</fullName>
    </recommendedName>
</protein>
<evidence type="ECO:0000313" key="2">
    <source>
        <dbReference type="Proteomes" id="UP000448867"/>
    </source>
</evidence>
<evidence type="ECO:0008006" key="3">
    <source>
        <dbReference type="Google" id="ProtNLM"/>
    </source>
</evidence>
<dbReference type="OrthoDB" id="2427395at2"/>
<accession>A0A7X2LZJ6</accession>
<organism evidence="1 2">
    <name type="scientific">Metabacillus lacus</name>
    <dbReference type="NCBI Taxonomy" id="1983721"/>
    <lineage>
        <taxon>Bacteria</taxon>
        <taxon>Bacillati</taxon>
        <taxon>Bacillota</taxon>
        <taxon>Bacilli</taxon>
        <taxon>Bacillales</taxon>
        <taxon>Bacillaceae</taxon>
        <taxon>Metabacillus</taxon>
    </lineage>
</organism>
<evidence type="ECO:0000313" key="1">
    <source>
        <dbReference type="EMBL" id="MRX73013.1"/>
    </source>
</evidence>
<dbReference type="InterPro" id="IPR025573">
    <property type="entry name" value="YwpF"/>
</dbReference>